<dbReference type="OrthoDB" id="10262026at2759"/>
<proteinExistence type="predicted"/>
<dbReference type="GO" id="GO:0005680">
    <property type="term" value="C:anaphase-promoting complex"/>
    <property type="evidence" value="ECO:0007669"/>
    <property type="project" value="TreeGrafter"/>
</dbReference>
<organism evidence="3 4">
    <name type="scientific">Tubulinosema ratisbonensis</name>
    <dbReference type="NCBI Taxonomy" id="291195"/>
    <lineage>
        <taxon>Eukaryota</taxon>
        <taxon>Fungi</taxon>
        <taxon>Fungi incertae sedis</taxon>
        <taxon>Microsporidia</taxon>
        <taxon>Tubulinosematoidea</taxon>
        <taxon>Tubulinosematidae</taxon>
        <taxon>Tubulinosema</taxon>
    </lineage>
</organism>
<name>A0A437AQF2_9MICR</name>
<dbReference type="SUPFAM" id="SSF48452">
    <property type="entry name" value="TPR-like"/>
    <property type="match status" value="1"/>
</dbReference>
<keyword evidence="3" id="KW-0131">Cell cycle</keyword>
<keyword evidence="4" id="KW-1185">Reference proteome</keyword>
<protein>
    <submittedName>
        <fullName evidence="3">Cell division control CDC23</fullName>
    </submittedName>
</protein>
<evidence type="ECO:0000313" key="3">
    <source>
        <dbReference type="EMBL" id="RVD93348.1"/>
    </source>
</evidence>
<keyword evidence="1 2" id="KW-0802">TPR repeat</keyword>
<dbReference type="PROSITE" id="PS50005">
    <property type="entry name" value="TPR"/>
    <property type="match status" value="1"/>
</dbReference>
<dbReference type="InterPro" id="IPR011990">
    <property type="entry name" value="TPR-like_helical_dom_sf"/>
</dbReference>
<dbReference type="Pfam" id="PF13181">
    <property type="entry name" value="TPR_8"/>
    <property type="match status" value="1"/>
</dbReference>
<dbReference type="PANTHER" id="PTHR12558">
    <property type="entry name" value="CELL DIVISION CYCLE 16,23,27"/>
    <property type="match status" value="1"/>
</dbReference>
<accession>A0A437AQF2</accession>
<dbReference type="GO" id="GO:0031145">
    <property type="term" value="P:anaphase-promoting complex-dependent catabolic process"/>
    <property type="evidence" value="ECO:0007669"/>
    <property type="project" value="TreeGrafter"/>
</dbReference>
<dbReference type="STRING" id="291195.A0A437AQF2"/>
<dbReference type="AlphaFoldDB" id="A0A437AQF2"/>
<dbReference type="GO" id="GO:0016567">
    <property type="term" value="P:protein ubiquitination"/>
    <property type="evidence" value="ECO:0007669"/>
    <property type="project" value="TreeGrafter"/>
</dbReference>
<dbReference type="Gene3D" id="1.25.40.10">
    <property type="entry name" value="Tetratricopeptide repeat domain"/>
    <property type="match status" value="1"/>
</dbReference>
<feature type="repeat" description="TPR" evidence="2">
    <location>
        <begin position="266"/>
        <end position="299"/>
    </location>
</feature>
<dbReference type="GO" id="GO:0045842">
    <property type="term" value="P:positive regulation of mitotic metaphase/anaphase transition"/>
    <property type="evidence" value="ECO:0007669"/>
    <property type="project" value="TreeGrafter"/>
</dbReference>
<dbReference type="SMART" id="SM00028">
    <property type="entry name" value="TPR"/>
    <property type="match status" value="4"/>
</dbReference>
<dbReference type="EMBL" id="RCSS01000040">
    <property type="protein sequence ID" value="RVD93348.1"/>
    <property type="molecule type" value="Genomic_DNA"/>
</dbReference>
<dbReference type="Proteomes" id="UP000282876">
    <property type="component" value="Unassembled WGS sequence"/>
</dbReference>
<comment type="caution">
    <text evidence="3">The sequence shown here is derived from an EMBL/GenBank/DDBJ whole genome shotgun (WGS) entry which is preliminary data.</text>
</comment>
<evidence type="ECO:0000256" key="2">
    <source>
        <dbReference type="PROSITE-ProRule" id="PRU00339"/>
    </source>
</evidence>
<reference evidence="3 4" key="1">
    <citation type="submission" date="2018-10" db="EMBL/GenBank/DDBJ databases">
        <title>Draft genome sequence of the microsporidian Tubulinosema ratisbonensis.</title>
        <authorList>
            <person name="Polonais V."/>
            <person name="Peyretaillade E."/>
            <person name="Niehus S."/>
            <person name="Wawrzyniak I."/>
            <person name="Franchet A."/>
            <person name="Gaspin C."/>
            <person name="Reichstadt M."/>
            <person name="Belser C."/>
            <person name="Labadie K."/>
            <person name="Delbac F."/>
            <person name="Ferrandon D."/>
        </authorList>
    </citation>
    <scope>NUCLEOTIDE SEQUENCE [LARGE SCALE GENOMIC DNA]</scope>
    <source>
        <strain evidence="3 4">Franzen</strain>
    </source>
</reference>
<evidence type="ECO:0000256" key="1">
    <source>
        <dbReference type="ARBA" id="ARBA00022803"/>
    </source>
</evidence>
<dbReference type="PANTHER" id="PTHR12558:SF10">
    <property type="entry name" value="CELL DIVISION CYCLE PROTEIN 23 HOMOLOG"/>
    <property type="match status" value="1"/>
</dbReference>
<dbReference type="GO" id="GO:0051301">
    <property type="term" value="P:cell division"/>
    <property type="evidence" value="ECO:0007669"/>
    <property type="project" value="UniProtKB-KW"/>
</dbReference>
<gene>
    <name evidence="3" type="ORF">TUBRATIS_001280</name>
</gene>
<dbReference type="VEuPathDB" id="MicrosporidiaDB:TUBRATIS_001280"/>
<dbReference type="InterPro" id="IPR019734">
    <property type="entry name" value="TPR_rpt"/>
</dbReference>
<keyword evidence="3" id="KW-0132">Cell division</keyword>
<sequence>MDHFYKRFFFKTIKTLQKLDTLPDIILSQEESINLTLFSLKEYYTLYKKYCCVHVKQNTLVFCGCFNLYQLFVRNKALLLCDDVNFVESTIKLDEFLMYLEGLITKNSRIFKKVCEKNELFWEAYDYLEELPNVKSGLGNKLLTLHKLKKGILLEDKKIELMPFLHNFPAFLGAYFYHKKEYDIALPYLEKHFLENEEVDFVDLLSNILYLKKDKKIGIIAYNAYKLNKFRSETLIAVANYFSYKKDHFNSIKYFLNAIKLDPKFNICYTLIGNEFMELKDYQEAIKNYTLSVKLTKDHRAWFGLAQAYTALRNFRYALVFYRICVTIKPADPFFWLTFGNCYSKLKKDDCAKCFLKAYSLGEKEGLIYLADYYKNQKKYSDSVKYYEKYVNDGGKESKRIIEFLVEYFTRLGNKKKVCFYKEKLKEM</sequence>
<evidence type="ECO:0000313" key="4">
    <source>
        <dbReference type="Proteomes" id="UP000282876"/>
    </source>
</evidence>